<dbReference type="AlphaFoldDB" id="A0A8H6F0X0"/>
<sequence>MKLSTTTALAVLATATAISAAPEQQQQQESQFASKALTKREEQDIQELVQHINNYKTRRDAIDEEIMKRDYAIVTDVLAAINQSQLAPKILDYLVSNETFKPIVVNVTIATMKSGIISLQALLDALVSSNLAVNLVNDLISDCSLYVELFNAAKSVINDLASKVKGLISKGVSQLITRDETDIDALAPYVVTMEKRLDLDGVVDNLLDSLYKSGLATSVVKDILTNSDYIPFATDLIKAMIANNLIDLGNIVDAVKQSGLVTQLFQKLVNFGTVQTVAETAFAAYAGECQGSGTSTITTGGSSSGGSSGGSSHGSSAGPCKKRRRRRRRSNY</sequence>
<organism evidence="4 5">
    <name type="scientific">Candida albicans</name>
    <name type="common">Yeast</name>
    <dbReference type="NCBI Taxonomy" id="5476"/>
    <lineage>
        <taxon>Eukaryota</taxon>
        <taxon>Fungi</taxon>
        <taxon>Dikarya</taxon>
        <taxon>Ascomycota</taxon>
        <taxon>Saccharomycotina</taxon>
        <taxon>Pichiomycetes</taxon>
        <taxon>Debaryomycetaceae</taxon>
        <taxon>Candida/Lodderomyces clade</taxon>
        <taxon>Candida</taxon>
    </lineage>
</organism>
<comment type="caution">
    <text evidence="4">The sequence shown here is derived from an EMBL/GenBank/DDBJ whole genome shotgun (WGS) entry which is preliminary data.</text>
</comment>
<feature type="region of interest" description="Disordered" evidence="2">
    <location>
        <begin position="296"/>
        <end position="332"/>
    </location>
</feature>
<proteinExistence type="predicted"/>
<keyword evidence="1" id="KW-0175">Coiled coil</keyword>
<feature type="compositionally biased region" description="Gly residues" evidence="2">
    <location>
        <begin position="302"/>
        <end position="312"/>
    </location>
</feature>
<feature type="signal peptide" evidence="3">
    <location>
        <begin position="1"/>
        <end position="20"/>
    </location>
</feature>
<evidence type="ECO:0000313" key="5">
    <source>
        <dbReference type="Proteomes" id="UP000536275"/>
    </source>
</evidence>
<dbReference type="EMBL" id="JABWAD010000061">
    <property type="protein sequence ID" value="KAF6063157.1"/>
    <property type="molecule type" value="Genomic_DNA"/>
</dbReference>
<dbReference type="Proteomes" id="UP000536275">
    <property type="component" value="Unassembled WGS sequence"/>
</dbReference>
<gene>
    <name evidence="4" type="ORF">FOB64_006160</name>
</gene>
<feature type="coiled-coil region" evidence="1">
    <location>
        <begin position="38"/>
        <end position="65"/>
    </location>
</feature>
<name>A0A8H6F0X0_CANAX</name>
<evidence type="ECO:0000313" key="4">
    <source>
        <dbReference type="EMBL" id="KAF6063157.1"/>
    </source>
</evidence>
<keyword evidence="3" id="KW-0732">Signal</keyword>
<feature type="chain" id="PRO_5034801582" description="Opaque-phase-specific protein OP4" evidence="3">
    <location>
        <begin position="21"/>
        <end position="332"/>
    </location>
</feature>
<feature type="compositionally biased region" description="Basic residues" evidence="2">
    <location>
        <begin position="320"/>
        <end position="332"/>
    </location>
</feature>
<accession>A0A8H6F0X0</accession>
<evidence type="ECO:0000256" key="3">
    <source>
        <dbReference type="SAM" id="SignalP"/>
    </source>
</evidence>
<evidence type="ECO:0008006" key="6">
    <source>
        <dbReference type="Google" id="ProtNLM"/>
    </source>
</evidence>
<evidence type="ECO:0000256" key="2">
    <source>
        <dbReference type="SAM" id="MobiDB-lite"/>
    </source>
</evidence>
<protein>
    <recommendedName>
        <fullName evidence="6">Opaque-phase-specific protein OP4</fullName>
    </recommendedName>
</protein>
<evidence type="ECO:0000256" key="1">
    <source>
        <dbReference type="SAM" id="Coils"/>
    </source>
</evidence>
<reference evidence="4 5" key="1">
    <citation type="submission" date="2020-03" db="EMBL/GenBank/DDBJ databases">
        <title>FDA dAtabase for Regulatory Grade micrObial Sequences (FDA-ARGOS): Supporting development and validation of Infectious Disease Dx tests.</title>
        <authorList>
            <person name="Campos J."/>
            <person name="Goldberg B."/>
            <person name="Tallon L."/>
            <person name="Sadzewicz L."/>
            <person name="Vavikolanu K."/>
            <person name="Mehta A."/>
            <person name="Aluvathingal J."/>
            <person name="Nadendla S."/>
            <person name="Nandy P."/>
            <person name="Geyer C."/>
            <person name="Yan Y."/>
            <person name="Sichtig H."/>
        </authorList>
    </citation>
    <scope>NUCLEOTIDE SEQUENCE [LARGE SCALE GENOMIC DNA]</scope>
    <source>
        <strain evidence="4 5">FDAARGOS_656</strain>
    </source>
</reference>